<dbReference type="InterPro" id="IPR006110">
    <property type="entry name" value="Pol_omega/Rpo6/RPB6"/>
</dbReference>
<dbReference type="GO" id="GO:0000428">
    <property type="term" value="C:DNA-directed RNA polymerase complex"/>
    <property type="evidence" value="ECO:0007669"/>
    <property type="project" value="UniProtKB-KW"/>
</dbReference>
<evidence type="ECO:0000256" key="2">
    <source>
        <dbReference type="ARBA" id="ARBA00023163"/>
    </source>
</evidence>
<reference evidence="6" key="1">
    <citation type="submission" date="2018-01" db="EMBL/GenBank/DDBJ databases">
        <authorList>
            <person name="Kerou L M."/>
        </authorList>
    </citation>
    <scope>NUCLEOTIDE SEQUENCE [LARGE SCALE GENOMIC DNA]</scope>
    <source>
        <strain evidence="6">SCU2</strain>
    </source>
</reference>
<organism evidence="5 6">
    <name type="scientific">Candidatus Nitrosocaldus cavascurensis</name>
    <dbReference type="NCBI Taxonomy" id="2058097"/>
    <lineage>
        <taxon>Archaea</taxon>
        <taxon>Nitrososphaerota</taxon>
        <taxon>Nitrososphaeria</taxon>
        <taxon>Candidatus Nitrosocaldales</taxon>
        <taxon>Candidatus Nitrosocaldaceae</taxon>
        <taxon>Candidatus Nitrosocaldus</taxon>
    </lineage>
</organism>
<dbReference type="PROSITE" id="PS01111">
    <property type="entry name" value="RNA_POL_K_14KD"/>
    <property type="match status" value="1"/>
</dbReference>
<keyword evidence="1 3" id="KW-0240">DNA-directed RNA polymerase</keyword>
<feature type="region of interest" description="Disordered" evidence="4">
    <location>
        <begin position="1"/>
        <end position="50"/>
    </location>
</feature>
<accession>A0A2K5APM6</accession>
<dbReference type="InterPro" id="IPR020708">
    <property type="entry name" value="DNA-dir_RNA_polK_14-18kDa_CS"/>
</dbReference>
<dbReference type="NCBIfam" id="NF002207">
    <property type="entry name" value="PRK01099.1-2"/>
    <property type="match status" value="1"/>
</dbReference>
<name>A0A2K5APM6_9ARCH</name>
<dbReference type="InterPro" id="IPR036161">
    <property type="entry name" value="RPB6/omega-like_sf"/>
</dbReference>
<dbReference type="PANTHER" id="PTHR47227:SF5">
    <property type="entry name" value="DNA-DIRECTED RNA POLYMERASES I, II, AND III SUBUNIT RPABC2"/>
    <property type="match status" value="1"/>
</dbReference>
<dbReference type="KEGG" id="ncv:NCAV_0401"/>
<sequence length="172" mass="19020">MVEEGKPSKSKKSKASKKEEKGRSDDAGKQEHDVKDTLDESAERKDVQAQVGSTLVVEVERTQVDQQAQLQQEQSSKGSNEVSINLVEVRAEDRKVLIGPARLTRFEKARIVGARALQLSLGAPPLIQIPKDAVDPISIAEYELSSKALPISIRRILPDGHYQDIPIAWLMN</sequence>
<evidence type="ECO:0000256" key="4">
    <source>
        <dbReference type="SAM" id="MobiDB-lite"/>
    </source>
</evidence>
<dbReference type="GO" id="GO:0003677">
    <property type="term" value="F:DNA binding"/>
    <property type="evidence" value="ECO:0007669"/>
    <property type="project" value="UniProtKB-UniRule"/>
</dbReference>
<dbReference type="SUPFAM" id="SSF63562">
    <property type="entry name" value="RPB6/omega subunit-like"/>
    <property type="match status" value="1"/>
</dbReference>
<dbReference type="AlphaFoldDB" id="A0A2K5APM6"/>
<dbReference type="Gene3D" id="3.90.940.10">
    <property type="match status" value="1"/>
</dbReference>
<dbReference type="GO" id="GO:0042797">
    <property type="term" value="P:tRNA transcription by RNA polymerase III"/>
    <property type="evidence" value="ECO:0007669"/>
    <property type="project" value="TreeGrafter"/>
</dbReference>
<keyword evidence="3" id="KW-0548">Nucleotidyltransferase</keyword>
<comment type="subcellular location">
    <subcellularLocation>
        <location evidence="3">Cytoplasm</location>
    </subcellularLocation>
</comment>
<dbReference type="Pfam" id="PF01192">
    <property type="entry name" value="RNA_pol_Rpb6"/>
    <property type="match status" value="1"/>
</dbReference>
<dbReference type="RefSeq" id="WP_197706685.1">
    <property type="nucleotide sequence ID" value="NZ_LT981265.1"/>
</dbReference>
<dbReference type="GO" id="GO:0003899">
    <property type="term" value="F:DNA-directed RNA polymerase activity"/>
    <property type="evidence" value="ECO:0007669"/>
    <property type="project" value="UniProtKB-UniRule"/>
</dbReference>
<evidence type="ECO:0000256" key="3">
    <source>
        <dbReference type="HAMAP-Rule" id="MF_00192"/>
    </source>
</evidence>
<comment type="similarity">
    <text evidence="3">Belongs to the archaeal Rpo6/eukaryotic RPB6 RNA polymerase subunit family.</text>
</comment>
<comment type="subunit">
    <text evidence="3">Part of the RNA polymerase complex.</text>
</comment>
<dbReference type="Proteomes" id="UP000236248">
    <property type="component" value="Chromosome NCAV"/>
</dbReference>
<dbReference type="EMBL" id="LT981265">
    <property type="protein sequence ID" value="SPC33595.1"/>
    <property type="molecule type" value="Genomic_DNA"/>
</dbReference>
<dbReference type="GO" id="GO:0006366">
    <property type="term" value="P:transcription by RNA polymerase II"/>
    <property type="evidence" value="ECO:0007669"/>
    <property type="project" value="TreeGrafter"/>
</dbReference>
<proteinExistence type="inferred from homology"/>
<keyword evidence="2 3" id="KW-0804">Transcription</keyword>
<gene>
    <name evidence="3" type="primary">rpo6</name>
    <name evidence="3" type="synonym">rpoK</name>
    <name evidence="5" type="ORF">NCAV_0401</name>
</gene>
<dbReference type="GO" id="GO:0006360">
    <property type="term" value="P:transcription by RNA polymerase I"/>
    <property type="evidence" value="ECO:0007669"/>
    <property type="project" value="TreeGrafter"/>
</dbReference>
<comment type="function">
    <text evidence="3">DNA-dependent RNA polymerase (RNAP) catalyzes the transcription of DNA into RNA using the four ribonucleoside triphosphates as substrates.</text>
</comment>
<evidence type="ECO:0000256" key="1">
    <source>
        <dbReference type="ARBA" id="ARBA00022478"/>
    </source>
</evidence>
<keyword evidence="3" id="KW-0963">Cytoplasm</keyword>
<evidence type="ECO:0000313" key="5">
    <source>
        <dbReference type="EMBL" id="SPC33595.1"/>
    </source>
</evidence>
<comment type="catalytic activity">
    <reaction evidence="3">
        <text>RNA(n) + a ribonucleoside 5'-triphosphate = RNA(n+1) + diphosphate</text>
        <dbReference type="Rhea" id="RHEA:21248"/>
        <dbReference type="Rhea" id="RHEA-COMP:14527"/>
        <dbReference type="Rhea" id="RHEA-COMP:17342"/>
        <dbReference type="ChEBI" id="CHEBI:33019"/>
        <dbReference type="ChEBI" id="CHEBI:61557"/>
        <dbReference type="ChEBI" id="CHEBI:140395"/>
        <dbReference type="EC" id="2.7.7.6"/>
    </reaction>
</comment>
<dbReference type="NCBIfam" id="NF002208">
    <property type="entry name" value="PRK01099.1-3"/>
    <property type="match status" value="1"/>
</dbReference>
<feature type="compositionally biased region" description="Basic and acidic residues" evidence="4">
    <location>
        <begin position="16"/>
        <end position="47"/>
    </location>
</feature>
<dbReference type="HAMAP" id="MF_00192">
    <property type="entry name" value="RNApol_arch_Rpo6"/>
    <property type="match status" value="1"/>
</dbReference>
<protein>
    <recommendedName>
        <fullName evidence="3">DNA-directed RNA polymerase subunit Rpo6</fullName>
        <ecNumber evidence="3">2.7.7.6</ecNumber>
    </recommendedName>
    <alternativeName>
        <fullName evidence="3">DNA-directed RNA polymerase subunit K</fullName>
    </alternativeName>
</protein>
<dbReference type="EC" id="2.7.7.6" evidence="3"/>
<dbReference type="GeneID" id="41594499"/>
<keyword evidence="3" id="KW-0808">Transferase</keyword>
<evidence type="ECO:0000313" key="6">
    <source>
        <dbReference type="Proteomes" id="UP000236248"/>
    </source>
</evidence>
<dbReference type="InterPro" id="IPR006111">
    <property type="entry name" value="Rpo6/Rpb6"/>
</dbReference>
<dbReference type="GO" id="GO:0005737">
    <property type="term" value="C:cytoplasm"/>
    <property type="evidence" value="ECO:0007669"/>
    <property type="project" value="UniProtKB-SubCell"/>
</dbReference>
<dbReference type="PANTHER" id="PTHR47227">
    <property type="entry name" value="DNA-DIRECTED RNA POLYMERASE SUBUNIT K"/>
    <property type="match status" value="1"/>
</dbReference>
<keyword evidence="6" id="KW-1185">Reference proteome</keyword>